<dbReference type="InterPro" id="IPR002104">
    <property type="entry name" value="Integrase_catalytic"/>
</dbReference>
<dbReference type="Gene3D" id="1.10.443.10">
    <property type="entry name" value="Intergrase catalytic core"/>
    <property type="match status" value="1"/>
</dbReference>
<dbReference type="HOGENOM" id="CLU_2221841_0_0_11"/>
<proteinExistence type="predicted"/>
<dbReference type="AlphaFoldDB" id="F2R1C1"/>
<sequence length="106" mass="11885">MAADDSGGEQDLSAGDYRSLRIVQTCRIGPWEIPARYKGLGLLGAATGLRPGELFGLKLRHVDLLHATVFVEQQIQQTAKHSVYVRPPKTARSHHMVPLPAWRWMR</sequence>
<dbReference type="Proteomes" id="UP000006854">
    <property type="component" value="Chromosome"/>
</dbReference>
<evidence type="ECO:0000259" key="2">
    <source>
        <dbReference type="PROSITE" id="PS51898"/>
    </source>
</evidence>
<accession>F2R1C1</accession>
<dbReference type="KEGG" id="sve:SVEN_4726"/>
<evidence type="ECO:0000313" key="3">
    <source>
        <dbReference type="EMBL" id="CCA58012.1"/>
    </source>
</evidence>
<dbReference type="InterPro" id="IPR011010">
    <property type="entry name" value="DNA_brk_join_enz"/>
</dbReference>
<feature type="domain" description="Tyr recombinase" evidence="2">
    <location>
        <begin position="7"/>
        <end position="106"/>
    </location>
</feature>
<dbReference type="PROSITE" id="PS51898">
    <property type="entry name" value="TYR_RECOMBINASE"/>
    <property type="match status" value="1"/>
</dbReference>
<keyword evidence="4" id="KW-1185">Reference proteome</keyword>
<evidence type="ECO:0000313" key="4">
    <source>
        <dbReference type="Proteomes" id="UP000006854"/>
    </source>
</evidence>
<reference evidence="3 4" key="1">
    <citation type="journal article" date="2011" name="BMC Genomics">
        <title>Genome-wide analysis of the role of GlnR in Streptomyces venezuelae provides new insights into global nitrogen regulation in actinomycetes.</title>
        <authorList>
            <person name="Pullan S.T."/>
            <person name="Bibb M.J."/>
            <person name="Merrick M."/>
        </authorList>
    </citation>
    <scope>NUCLEOTIDE SEQUENCE [LARGE SCALE GENOMIC DNA]</scope>
    <source>
        <strain evidence="3">ATCC 10712</strain>
    </source>
</reference>
<dbReference type="STRING" id="953739.SVEN_4726"/>
<dbReference type="PATRIC" id="fig|953739.5.peg.7231"/>
<dbReference type="InterPro" id="IPR013762">
    <property type="entry name" value="Integrase-like_cat_sf"/>
</dbReference>
<protein>
    <recommendedName>
        <fullName evidence="2">Tyr recombinase domain-containing protein</fullName>
    </recommendedName>
</protein>
<dbReference type="eggNOG" id="COG0582">
    <property type="taxonomic scope" value="Bacteria"/>
</dbReference>
<keyword evidence="1" id="KW-0233">DNA recombination</keyword>
<dbReference type="EMBL" id="FR845719">
    <property type="protein sequence ID" value="CCA58012.1"/>
    <property type="molecule type" value="Genomic_DNA"/>
</dbReference>
<gene>
    <name evidence="3" type="ordered locus">SVEN_4726</name>
</gene>
<dbReference type="GO" id="GO:0015074">
    <property type="term" value="P:DNA integration"/>
    <property type="evidence" value="ECO:0007669"/>
    <property type="project" value="InterPro"/>
</dbReference>
<organism evidence="3 4">
    <name type="scientific">Streptomyces venezuelae (strain ATCC 10712 / CBS 650.69 / DSM 40230 / JCM 4526 / NBRC 13096 / PD 04745)</name>
    <dbReference type="NCBI Taxonomy" id="953739"/>
    <lineage>
        <taxon>Bacteria</taxon>
        <taxon>Bacillati</taxon>
        <taxon>Actinomycetota</taxon>
        <taxon>Actinomycetes</taxon>
        <taxon>Kitasatosporales</taxon>
        <taxon>Streptomycetaceae</taxon>
        <taxon>Streptomyces</taxon>
    </lineage>
</organism>
<dbReference type="SUPFAM" id="SSF56349">
    <property type="entry name" value="DNA breaking-rejoining enzymes"/>
    <property type="match status" value="1"/>
</dbReference>
<dbReference type="GO" id="GO:0006310">
    <property type="term" value="P:DNA recombination"/>
    <property type="evidence" value="ECO:0007669"/>
    <property type="project" value="UniProtKB-KW"/>
</dbReference>
<evidence type="ECO:0000256" key="1">
    <source>
        <dbReference type="ARBA" id="ARBA00023172"/>
    </source>
</evidence>
<name>F2R1C1_STRVP</name>
<dbReference type="GO" id="GO:0003677">
    <property type="term" value="F:DNA binding"/>
    <property type="evidence" value="ECO:0007669"/>
    <property type="project" value="InterPro"/>
</dbReference>